<dbReference type="InterPro" id="IPR036259">
    <property type="entry name" value="MFS_trans_sf"/>
</dbReference>
<reference evidence="10 11" key="1">
    <citation type="journal article" date="2024" name="Int. J. Syst. Evol. Microbiol.">
        <title>Virgibacillus tibetensis sp. nov., isolated from salt lake on the Tibetan Plateau of China.</title>
        <authorList>
            <person name="Phurbu D."/>
            <person name="Liu Z.-X."/>
            <person name="Wang R."/>
            <person name="Zheng Y.-Y."/>
            <person name="Liu H.-C."/>
            <person name="Zhou Y.-G."/>
            <person name="Yu Y.-J."/>
            <person name="Li A.-H."/>
        </authorList>
    </citation>
    <scope>NUCLEOTIDE SEQUENCE [LARGE SCALE GENOMIC DNA]</scope>
    <source>
        <strain evidence="10 11">C22-A2</strain>
    </source>
</reference>
<feature type="transmembrane region" description="Helical" evidence="8">
    <location>
        <begin position="336"/>
        <end position="355"/>
    </location>
</feature>
<evidence type="ECO:0000259" key="9">
    <source>
        <dbReference type="PROSITE" id="PS50850"/>
    </source>
</evidence>
<dbReference type="EMBL" id="JARZFX010000030">
    <property type="protein sequence ID" value="MEC5426071.1"/>
    <property type="molecule type" value="Genomic_DNA"/>
</dbReference>
<dbReference type="InterPro" id="IPR004638">
    <property type="entry name" value="EmrB-like"/>
</dbReference>
<feature type="transmembrane region" description="Helical" evidence="8">
    <location>
        <begin position="117"/>
        <end position="136"/>
    </location>
</feature>
<dbReference type="InterPro" id="IPR020846">
    <property type="entry name" value="MFS_dom"/>
</dbReference>
<feature type="transmembrane region" description="Helical" evidence="8">
    <location>
        <begin position="408"/>
        <end position="426"/>
    </location>
</feature>
<feature type="transmembrane region" description="Helical" evidence="8">
    <location>
        <begin position="235"/>
        <end position="251"/>
    </location>
</feature>
<dbReference type="CDD" id="cd17503">
    <property type="entry name" value="MFS_LmrB_MDR_like"/>
    <property type="match status" value="1"/>
</dbReference>
<dbReference type="PANTHER" id="PTHR42718:SF24">
    <property type="entry name" value="MAJOR FACILITATOR SUPERFAMILY (MFS) PROFILE DOMAIN-CONTAINING PROTEIN"/>
    <property type="match status" value="1"/>
</dbReference>
<dbReference type="PRINTS" id="PR01036">
    <property type="entry name" value="TCRTETB"/>
</dbReference>
<evidence type="ECO:0000256" key="6">
    <source>
        <dbReference type="ARBA" id="ARBA00023136"/>
    </source>
</evidence>
<organism evidence="10 11">
    <name type="scientific">Virgibacillus tibetensis</name>
    <dbReference type="NCBI Taxonomy" id="3042313"/>
    <lineage>
        <taxon>Bacteria</taxon>
        <taxon>Bacillati</taxon>
        <taxon>Bacillota</taxon>
        <taxon>Bacilli</taxon>
        <taxon>Bacillales</taxon>
        <taxon>Bacillaceae</taxon>
        <taxon>Virgibacillus</taxon>
    </lineage>
</organism>
<feature type="domain" description="Major facilitator superfamily (MFS) profile" evidence="9">
    <location>
        <begin position="18"/>
        <end position="482"/>
    </location>
</feature>
<dbReference type="RefSeq" id="WP_327609605.1">
    <property type="nucleotide sequence ID" value="NZ_JARZFX010000030.1"/>
</dbReference>
<comment type="subcellular location">
    <subcellularLocation>
        <location evidence="1">Cell membrane</location>
        <topology evidence="1">Multi-pass membrane protein</topology>
    </subcellularLocation>
</comment>
<dbReference type="PANTHER" id="PTHR42718">
    <property type="entry name" value="MAJOR FACILITATOR SUPERFAMILY MULTIDRUG TRANSPORTER MFSC"/>
    <property type="match status" value="1"/>
</dbReference>
<feature type="transmembrane region" description="Helical" evidence="8">
    <location>
        <begin position="361"/>
        <end position="387"/>
    </location>
</feature>
<feature type="transmembrane region" description="Helical" evidence="8">
    <location>
        <begin position="308"/>
        <end position="329"/>
    </location>
</feature>
<dbReference type="SUPFAM" id="SSF103473">
    <property type="entry name" value="MFS general substrate transporter"/>
    <property type="match status" value="1"/>
</dbReference>
<protein>
    <submittedName>
        <fullName evidence="10">DHA2 family efflux MFS transporter permease subunit</fullName>
    </submittedName>
</protein>
<dbReference type="Proteomes" id="UP001335737">
    <property type="component" value="Unassembled WGS sequence"/>
</dbReference>
<feature type="transmembrane region" description="Helical" evidence="8">
    <location>
        <begin position="459"/>
        <end position="477"/>
    </location>
</feature>
<dbReference type="NCBIfam" id="TIGR00711">
    <property type="entry name" value="efflux_EmrB"/>
    <property type="match status" value="1"/>
</dbReference>
<keyword evidence="2" id="KW-0813">Transport</keyword>
<evidence type="ECO:0000256" key="2">
    <source>
        <dbReference type="ARBA" id="ARBA00022448"/>
    </source>
</evidence>
<evidence type="ECO:0000313" key="10">
    <source>
        <dbReference type="EMBL" id="MEC5426071.1"/>
    </source>
</evidence>
<keyword evidence="4 8" id="KW-0812">Transmembrane</keyword>
<feature type="transmembrane region" description="Helical" evidence="8">
    <location>
        <begin position="56"/>
        <end position="75"/>
    </location>
</feature>
<dbReference type="PROSITE" id="PS50850">
    <property type="entry name" value="MFS"/>
    <property type="match status" value="1"/>
</dbReference>
<keyword evidence="6 8" id="KW-0472">Membrane</keyword>
<keyword evidence="11" id="KW-1185">Reference proteome</keyword>
<evidence type="ECO:0000256" key="4">
    <source>
        <dbReference type="ARBA" id="ARBA00022692"/>
    </source>
</evidence>
<feature type="transmembrane region" description="Helical" evidence="8">
    <location>
        <begin position="170"/>
        <end position="191"/>
    </location>
</feature>
<feature type="transmembrane region" description="Helical" evidence="8">
    <location>
        <begin position="143"/>
        <end position="164"/>
    </location>
</feature>
<feature type="transmembrane region" description="Helical" evidence="8">
    <location>
        <begin position="16"/>
        <end position="36"/>
    </location>
</feature>
<dbReference type="InterPro" id="IPR011701">
    <property type="entry name" value="MFS"/>
</dbReference>
<dbReference type="Gene3D" id="1.20.1720.10">
    <property type="entry name" value="Multidrug resistance protein D"/>
    <property type="match status" value="1"/>
</dbReference>
<feature type="compositionally biased region" description="Basic residues" evidence="7">
    <location>
        <begin position="497"/>
        <end position="513"/>
    </location>
</feature>
<feature type="region of interest" description="Disordered" evidence="7">
    <location>
        <begin position="486"/>
        <end position="513"/>
    </location>
</feature>
<feature type="transmembrane region" description="Helical" evidence="8">
    <location>
        <begin position="203"/>
        <end position="223"/>
    </location>
</feature>
<name>A0ABU6KLS3_9BACI</name>
<feature type="transmembrane region" description="Helical" evidence="8">
    <location>
        <begin position="271"/>
        <end position="296"/>
    </location>
</feature>
<keyword evidence="3" id="KW-1003">Cell membrane</keyword>
<dbReference type="Pfam" id="PF07690">
    <property type="entry name" value="MFS_1"/>
    <property type="match status" value="1"/>
</dbReference>
<evidence type="ECO:0000256" key="8">
    <source>
        <dbReference type="SAM" id="Phobius"/>
    </source>
</evidence>
<evidence type="ECO:0000313" key="11">
    <source>
        <dbReference type="Proteomes" id="UP001335737"/>
    </source>
</evidence>
<evidence type="ECO:0000256" key="1">
    <source>
        <dbReference type="ARBA" id="ARBA00004651"/>
    </source>
</evidence>
<evidence type="ECO:0000256" key="5">
    <source>
        <dbReference type="ARBA" id="ARBA00022989"/>
    </source>
</evidence>
<gene>
    <name evidence="10" type="ORF">QGM71_21725</name>
</gene>
<comment type="caution">
    <text evidence="10">The sequence shown here is derived from an EMBL/GenBank/DDBJ whole genome shotgun (WGS) entry which is preliminary data.</text>
</comment>
<sequence>MIDRAAYVDASEVKKFPVIFVMVMGAFVAILNQTLMNVALPVMMVDLDMTANAAQSLTTIFMLVNGILIPVTAFFMEKYSTRKLFLTAMSLFALGTLICGISYSFPMLLAGRVVQASGAGIMMPLLMNVILSLFTIEKRGTAMGYIGLAMMFAPAIGPTLSGLIVQSYSWRVLFFIVLPIVIIDIILAYFLLKNVTKLSNPKVDFKSIILSTFAFGGLLYGFSSAGEQGWDSAQTLIPLGIGAIVMVFFVTRQLRLKVPMLEFRVFKYSMFSLTTIISVVITMSMFAAMILIPIYLQNIRGFSPLESGLLLLPGALISAFMSPFTGALFDRIGARPLALVGLGITAVTTYLFAGLTDETGYYYMMFVYSARMVGISMIMMPIMTAGLNQLPRRLYSHGTAMANTLRQMAGSIGTAFLVTVMSSQAAKHVSDFMPSTGTPTQEQMAVIERLATIEGINDSFMVATVFAVIGFILSFFIKRTKPVEEDEEYNREMSSKSKSKMHMNQKTKAKTLE</sequence>
<accession>A0ABU6KLS3</accession>
<evidence type="ECO:0000256" key="3">
    <source>
        <dbReference type="ARBA" id="ARBA00022475"/>
    </source>
</evidence>
<proteinExistence type="predicted"/>
<evidence type="ECO:0000256" key="7">
    <source>
        <dbReference type="SAM" id="MobiDB-lite"/>
    </source>
</evidence>
<dbReference type="Gene3D" id="1.20.1250.20">
    <property type="entry name" value="MFS general substrate transporter like domains"/>
    <property type="match status" value="1"/>
</dbReference>
<feature type="transmembrane region" description="Helical" evidence="8">
    <location>
        <begin position="84"/>
        <end position="105"/>
    </location>
</feature>
<keyword evidence="5 8" id="KW-1133">Transmembrane helix</keyword>